<dbReference type="Proteomes" id="UP001344447">
    <property type="component" value="Unassembled WGS sequence"/>
</dbReference>
<name>A0AAN7YXM5_9MYCE</name>
<comment type="caution">
    <text evidence="3">The sequence shown here is derived from an EMBL/GenBank/DDBJ whole genome shotgun (WGS) entry which is preliminary data.</text>
</comment>
<feature type="region of interest" description="Disordered" evidence="2">
    <location>
        <begin position="99"/>
        <end position="135"/>
    </location>
</feature>
<feature type="coiled-coil region" evidence="1">
    <location>
        <begin position="2"/>
        <end position="47"/>
    </location>
</feature>
<sequence length="135" mass="15585">MLSEYSSQIKKLTEEKKMLSKVCTKLIDTINQDLVEIVQNLSKLEANDAIIRKYIIYMKEEPSIYSDDFDGEIKTNASYSKQHDDKNKKKSFLLNNEEDYVDYDDNNNNDNNSNNSLNLTSLNDNNGTNDDGNRN</sequence>
<organism evidence="3 4">
    <name type="scientific">Dictyostelium firmibasis</name>
    <dbReference type="NCBI Taxonomy" id="79012"/>
    <lineage>
        <taxon>Eukaryota</taxon>
        <taxon>Amoebozoa</taxon>
        <taxon>Evosea</taxon>
        <taxon>Eumycetozoa</taxon>
        <taxon>Dictyostelia</taxon>
        <taxon>Dictyosteliales</taxon>
        <taxon>Dictyosteliaceae</taxon>
        <taxon>Dictyostelium</taxon>
    </lineage>
</organism>
<feature type="compositionally biased region" description="Low complexity" evidence="2">
    <location>
        <begin position="108"/>
        <end position="135"/>
    </location>
</feature>
<evidence type="ECO:0000313" key="4">
    <source>
        <dbReference type="Proteomes" id="UP001344447"/>
    </source>
</evidence>
<evidence type="ECO:0000313" key="3">
    <source>
        <dbReference type="EMBL" id="KAK5583201.1"/>
    </source>
</evidence>
<proteinExistence type="predicted"/>
<evidence type="ECO:0000256" key="2">
    <source>
        <dbReference type="SAM" id="MobiDB-lite"/>
    </source>
</evidence>
<dbReference type="EMBL" id="JAVFKY010000001">
    <property type="protein sequence ID" value="KAK5583201.1"/>
    <property type="molecule type" value="Genomic_DNA"/>
</dbReference>
<evidence type="ECO:0000256" key="1">
    <source>
        <dbReference type="SAM" id="Coils"/>
    </source>
</evidence>
<gene>
    <name evidence="3" type="ORF">RB653_004792</name>
</gene>
<protein>
    <submittedName>
        <fullName evidence="3">Uncharacterized protein</fullName>
    </submittedName>
</protein>
<keyword evidence="4" id="KW-1185">Reference proteome</keyword>
<reference evidence="3 4" key="1">
    <citation type="submission" date="2023-11" db="EMBL/GenBank/DDBJ databases">
        <title>Dfirmibasis_genome.</title>
        <authorList>
            <person name="Edelbroek B."/>
            <person name="Kjellin J."/>
            <person name="Jerlstrom-Hultqvist J."/>
            <person name="Soderbom F."/>
        </authorList>
    </citation>
    <scope>NUCLEOTIDE SEQUENCE [LARGE SCALE GENOMIC DNA]</scope>
    <source>
        <strain evidence="3 4">TNS-C-14</strain>
    </source>
</reference>
<accession>A0AAN7YXM5</accession>
<keyword evidence="1" id="KW-0175">Coiled coil</keyword>
<dbReference type="AlphaFoldDB" id="A0AAN7YXM5"/>